<dbReference type="InterPro" id="IPR029035">
    <property type="entry name" value="DHS-like_NAD/FAD-binding_dom"/>
</dbReference>
<dbReference type="InterPro" id="IPR026591">
    <property type="entry name" value="Sirtuin_cat_small_dom_sf"/>
</dbReference>
<organism evidence="10 11">
    <name type="scientific">Strongylus vulgaris</name>
    <name type="common">Blood worm</name>
    <dbReference type="NCBI Taxonomy" id="40348"/>
    <lineage>
        <taxon>Eukaryota</taxon>
        <taxon>Metazoa</taxon>
        <taxon>Ecdysozoa</taxon>
        <taxon>Nematoda</taxon>
        <taxon>Chromadorea</taxon>
        <taxon>Rhabditida</taxon>
        <taxon>Rhabditina</taxon>
        <taxon>Rhabditomorpha</taxon>
        <taxon>Strongyloidea</taxon>
        <taxon>Strongylidae</taxon>
        <taxon>Strongylus</taxon>
    </lineage>
</organism>
<dbReference type="GO" id="GO:0046872">
    <property type="term" value="F:metal ion binding"/>
    <property type="evidence" value="ECO:0007669"/>
    <property type="project" value="UniProtKB-KW"/>
</dbReference>
<comment type="catalytic activity">
    <reaction evidence="7">
        <text>N(6)-tetradecanoyl-L-lysyl-[protein] + NAD(+) + H2O = 2''-O-tetradecanoyl-ADP-D-ribose + nicotinamide + L-lysyl-[protein]</text>
        <dbReference type="Rhea" id="RHEA:70567"/>
        <dbReference type="Rhea" id="RHEA-COMP:9752"/>
        <dbReference type="Rhea" id="RHEA-COMP:15437"/>
        <dbReference type="ChEBI" id="CHEBI:15377"/>
        <dbReference type="ChEBI" id="CHEBI:17154"/>
        <dbReference type="ChEBI" id="CHEBI:29969"/>
        <dbReference type="ChEBI" id="CHEBI:57540"/>
        <dbReference type="ChEBI" id="CHEBI:141129"/>
        <dbReference type="ChEBI" id="CHEBI:189674"/>
    </reaction>
    <physiologicalReaction direction="left-to-right" evidence="7">
        <dbReference type="Rhea" id="RHEA:70568"/>
    </physiologicalReaction>
</comment>
<dbReference type="GO" id="GO:0070403">
    <property type="term" value="F:NAD+ binding"/>
    <property type="evidence" value="ECO:0007669"/>
    <property type="project" value="InterPro"/>
</dbReference>
<keyword evidence="4" id="KW-0862">Zinc</keyword>
<dbReference type="Proteomes" id="UP000270094">
    <property type="component" value="Unassembled WGS sequence"/>
</dbReference>
<evidence type="ECO:0000256" key="7">
    <source>
        <dbReference type="ARBA" id="ARBA00048905"/>
    </source>
</evidence>
<evidence type="ECO:0000259" key="9">
    <source>
        <dbReference type="PROSITE" id="PS50305"/>
    </source>
</evidence>
<evidence type="ECO:0000256" key="4">
    <source>
        <dbReference type="ARBA" id="ARBA00022833"/>
    </source>
</evidence>
<keyword evidence="2" id="KW-0808">Transferase</keyword>
<dbReference type="InterPro" id="IPR026590">
    <property type="entry name" value="Ssirtuin_cat_dom"/>
</dbReference>
<keyword evidence="5" id="KW-0520">NAD</keyword>
<comment type="caution">
    <text evidence="8">Lacks conserved residue(s) required for the propagation of feature annotation.</text>
</comment>
<protein>
    <recommendedName>
        <fullName evidence="9">Deacetylase sirtuin-type domain-containing protein</fullName>
    </recommendedName>
</protein>
<proteinExistence type="predicted"/>
<feature type="domain" description="Deacetylase sirtuin-type" evidence="9">
    <location>
        <begin position="1"/>
        <end position="111"/>
    </location>
</feature>
<dbReference type="Gene3D" id="3.40.50.1220">
    <property type="entry name" value="TPP-binding domain"/>
    <property type="match status" value="1"/>
</dbReference>
<sequence length="111" mass="12546">MQWMTDRIKDPNCKVPRCENCKGVVKPDIVFFGENLPQRFFQCAISDFPKCDLLLILGTSLVVQPFASMVNEVSDDVPRLLINMEEAGRAGLFERAMGIQGLCYGMNDNKR</sequence>
<evidence type="ECO:0000256" key="2">
    <source>
        <dbReference type="ARBA" id="ARBA00022679"/>
    </source>
</evidence>
<evidence type="ECO:0000313" key="11">
    <source>
        <dbReference type="Proteomes" id="UP000270094"/>
    </source>
</evidence>
<dbReference type="OrthoDB" id="420264at2759"/>
<dbReference type="Pfam" id="PF02146">
    <property type="entry name" value="SIR2"/>
    <property type="match status" value="1"/>
</dbReference>
<dbReference type="GO" id="GO:0017136">
    <property type="term" value="F:histone deacetylase activity, NAD-dependent"/>
    <property type="evidence" value="ECO:0007669"/>
    <property type="project" value="TreeGrafter"/>
</dbReference>
<comment type="catalytic activity">
    <reaction evidence="6">
        <text>N(6)-hexadecanoyl-L-lysyl-[protein] + NAD(+) + H2O = 2''-O-hexadecanoyl-ADP-D-ribose + nicotinamide + L-lysyl-[protein]</text>
        <dbReference type="Rhea" id="RHEA:70563"/>
        <dbReference type="Rhea" id="RHEA-COMP:9752"/>
        <dbReference type="Rhea" id="RHEA-COMP:14175"/>
        <dbReference type="ChEBI" id="CHEBI:15377"/>
        <dbReference type="ChEBI" id="CHEBI:17154"/>
        <dbReference type="ChEBI" id="CHEBI:29969"/>
        <dbReference type="ChEBI" id="CHEBI:57540"/>
        <dbReference type="ChEBI" id="CHEBI:138936"/>
        <dbReference type="ChEBI" id="CHEBI:189673"/>
    </reaction>
    <physiologicalReaction direction="left-to-right" evidence="6">
        <dbReference type="Rhea" id="RHEA:70564"/>
    </physiologicalReaction>
</comment>
<accession>A0A3P7J0M4</accession>
<comment type="cofactor">
    <cofactor evidence="1">
        <name>Zn(2+)</name>
        <dbReference type="ChEBI" id="CHEBI:29105"/>
    </cofactor>
</comment>
<evidence type="ECO:0000313" key="10">
    <source>
        <dbReference type="EMBL" id="VDM73853.1"/>
    </source>
</evidence>
<dbReference type="SUPFAM" id="SSF52467">
    <property type="entry name" value="DHS-like NAD/FAD-binding domain"/>
    <property type="match status" value="1"/>
</dbReference>
<dbReference type="InterPro" id="IPR003000">
    <property type="entry name" value="Sirtuin"/>
</dbReference>
<gene>
    <name evidence="10" type="ORF">SVUK_LOCUS8851</name>
</gene>
<dbReference type="AlphaFoldDB" id="A0A3P7J0M4"/>
<dbReference type="InterPro" id="IPR050134">
    <property type="entry name" value="NAD-dep_sirtuin_deacylases"/>
</dbReference>
<evidence type="ECO:0000256" key="6">
    <source>
        <dbReference type="ARBA" id="ARBA00048378"/>
    </source>
</evidence>
<dbReference type="GO" id="GO:0005634">
    <property type="term" value="C:nucleus"/>
    <property type="evidence" value="ECO:0007669"/>
    <property type="project" value="TreeGrafter"/>
</dbReference>
<dbReference type="Gene3D" id="3.30.1600.10">
    <property type="entry name" value="SIR2/SIRT2 'Small Domain"/>
    <property type="match status" value="1"/>
</dbReference>
<evidence type="ECO:0000256" key="1">
    <source>
        <dbReference type="ARBA" id="ARBA00001947"/>
    </source>
</evidence>
<name>A0A3P7J0M4_STRVU</name>
<reference evidence="10 11" key="1">
    <citation type="submission" date="2018-11" db="EMBL/GenBank/DDBJ databases">
        <authorList>
            <consortium name="Pathogen Informatics"/>
        </authorList>
    </citation>
    <scope>NUCLEOTIDE SEQUENCE [LARGE SCALE GENOMIC DNA]</scope>
</reference>
<dbReference type="EMBL" id="UYYB01032753">
    <property type="protein sequence ID" value="VDM73853.1"/>
    <property type="molecule type" value="Genomic_DNA"/>
</dbReference>
<dbReference type="PANTHER" id="PTHR11085:SF6">
    <property type="entry name" value="NAD-DEPENDENT PROTEIN DEACETYLASE SIRTUIN-2"/>
    <property type="match status" value="1"/>
</dbReference>
<evidence type="ECO:0000256" key="8">
    <source>
        <dbReference type="PROSITE-ProRule" id="PRU00236"/>
    </source>
</evidence>
<dbReference type="PROSITE" id="PS50305">
    <property type="entry name" value="SIRTUIN"/>
    <property type="match status" value="1"/>
</dbReference>
<keyword evidence="3" id="KW-0479">Metal-binding</keyword>
<dbReference type="PANTHER" id="PTHR11085">
    <property type="entry name" value="NAD-DEPENDENT PROTEIN DEACYLASE SIRTUIN-5, MITOCHONDRIAL-RELATED"/>
    <property type="match status" value="1"/>
</dbReference>
<evidence type="ECO:0000256" key="3">
    <source>
        <dbReference type="ARBA" id="ARBA00022723"/>
    </source>
</evidence>
<keyword evidence="11" id="KW-1185">Reference proteome</keyword>
<evidence type="ECO:0000256" key="5">
    <source>
        <dbReference type="ARBA" id="ARBA00023027"/>
    </source>
</evidence>